<comment type="caution">
    <text evidence="1">The sequence shown here is derived from an EMBL/GenBank/DDBJ whole genome shotgun (WGS) entry which is preliminary data.</text>
</comment>
<sequence length="67" mass="7731">MTEHDPIIWRRDLPRALDVHTETVRRYMRNGKFPPPDVDLSVNKRGWRLSTLRNAGINIPAPDPISA</sequence>
<organism evidence="1 2">
    <name type="scientific">Pseudothauera nasutitermitis</name>
    <dbReference type="NCBI Taxonomy" id="2565930"/>
    <lineage>
        <taxon>Bacteria</taxon>
        <taxon>Pseudomonadati</taxon>
        <taxon>Pseudomonadota</taxon>
        <taxon>Betaproteobacteria</taxon>
        <taxon>Rhodocyclales</taxon>
        <taxon>Zoogloeaceae</taxon>
        <taxon>Pseudothauera</taxon>
    </lineage>
</organism>
<dbReference type="EMBL" id="SSOC01000009">
    <property type="protein sequence ID" value="THF61436.1"/>
    <property type="molecule type" value="Genomic_DNA"/>
</dbReference>
<evidence type="ECO:0000313" key="1">
    <source>
        <dbReference type="EMBL" id="THF61436.1"/>
    </source>
</evidence>
<protein>
    <submittedName>
        <fullName evidence="1">Uncharacterized protein</fullName>
    </submittedName>
</protein>
<dbReference type="AlphaFoldDB" id="A0A4S4AP87"/>
<accession>A0A4S4AP87</accession>
<dbReference type="OrthoDB" id="9156323at2"/>
<dbReference type="Proteomes" id="UP000308430">
    <property type="component" value="Unassembled WGS sequence"/>
</dbReference>
<name>A0A4S4AP87_9RHOO</name>
<gene>
    <name evidence="1" type="ORF">E6C76_20360</name>
</gene>
<proteinExistence type="predicted"/>
<evidence type="ECO:0000313" key="2">
    <source>
        <dbReference type="Proteomes" id="UP000308430"/>
    </source>
</evidence>
<dbReference type="RefSeq" id="WP_136350097.1">
    <property type="nucleotide sequence ID" value="NZ_SSOC01000009.1"/>
</dbReference>
<keyword evidence="2" id="KW-1185">Reference proteome</keyword>
<reference evidence="1 2" key="1">
    <citation type="submission" date="2019-04" db="EMBL/GenBank/DDBJ databases">
        <title>Azoarcus nasutitermitis sp. nov. isolated from termite nest.</title>
        <authorList>
            <person name="Lin S.-Y."/>
            <person name="Hameed A."/>
            <person name="Hsu Y.-H."/>
            <person name="Young C.-C."/>
        </authorList>
    </citation>
    <scope>NUCLEOTIDE SEQUENCE [LARGE SCALE GENOMIC DNA]</scope>
    <source>
        <strain evidence="1 2">CC-YHH838</strain>
    </source>
</reference>